<keyword evidence="2" id="KW-0812">Transmembrane</keyword>
<dbReference type="SUPFAM" id="SSF52743">
    <property type="entry name" value="Subtilisin-like"/>
    <property type="match status" value="1"/>
</dbReference>
<evidence type="ECO:0000313" key="5">
    <source>
        <dbReference type="Proteomes" id="UP001589532"/>
    </source>
</evidence>
<feature type="transmembrane region" description="Helical" evidence="2">
    <location>
        <begin position="28"/>
        <end position="52"/>
    </location>
</feature>
<gene>
    <name evidence="4" type="ORF">ACFFSA_46005</name>
</gene>
<keyword evidence="2" id="KW-1133">Transmembrane helix</keyword>
<keyword evidence="5" id="KW-1185">Reference proteome</keyword>
<dbReference type="Gene3D" id="3.40.50.200">
    <property type="entry name" value="Peptidase S8/S53 domain"/>
    <property type="match status" value="1"/>
</dbReference>
<feature type="domain" description="Peptidase S8/S53" evidence="3">
    <location>
        <begin position="35"/>
        <end position="71"/>
    </location>
</feature>
<protein>
    <submittedName>
        <fullName evidence="4">S8 family serine peptidase</fullName>
    </submittedName>
</protein>
<dbReference type="EMBL" id="JBHMBW010000098">
    <property type="protein sequence ID" value="MFB9630474.1"/>
    <property type="molecule type" value="Genomic_DNA"/>
</dbReference>
<accession>A0ABV5SHK7</accession>
<organism evidence="4 5">
    <name type="scientific">Nonomuraea helvata</name>
    <dbReference type="NCBI Taxonomy" id="37484"/>
    <lineage>
        <taxon>Bacteria</taxon>
        <taxon>Bacillati</taxon>
        <taxon>Actinomycetota</taxon>
        <taxon>Actinomycetes</taxon>
        <taxon>Streptosporangiales</taxon>
        <taxon>Streptosporangiaceae</taxon>
        <taxon>Nonomuraea</taxon>
    </lineage>
</organism>
<dbReference type="Proteomes" id="UP001589532">
    <property type="component" value="Unassembled WGS sequence"/>
</dbReference>
<dbReference type="InterPro" id="IPR036852">
    <property type="entry name" value="Peptidase_S8/S53_dom_sf"/>
</dbReference>
<evidence type="ECO:0000256" key="2">
    <source>
        <dbReference type="SAM" id="Phobius"/>
    </source>
</evidence>
<evidence type="ECO:0000313" key="4">
    <source>
        <dbReference type="EMBL" id="MFB9630474.1"/>
    </source>
</evidence>
<name>A0ABV5SHK7_9ACTN</name>
<sequence>MTPVVQLTTLLQQTPPIPPEEQLRLSSLLAGAIALAATSMAAPHVTGALALLRQKRPRAGVDQLVDLLRRSGKPITYTSAGAEVTTPRINVYAALHSR</sequence>
<proteinExistence type="inferred from homology"/>
<dbReference type="RefSeq" id="WP_344991888.1">
    <property type="nucleotide sequence ID" value="NZ_BAAAXV010000005.1"/>
</dbReference>
<keyword evidence="2" id="KW-0472">Membrane</keyword>
<evidence type="ECO:0000259" key="3">
    <source>
        <dbReference type="Pfam" id="PF00082"/>
    </source>
</evidence>
<dbReference type="PROSITE" id="PS51892">
    <property type="entry name" value="SUBTILASE"/>
    <property type="match status" value="1"/>
</dbReference>
<comment type="caution">
    <text evidence="1">Lacks conserved residue(s) required for the propagation of feature annotation.</text>
</comment>
<reference evidence="4 5" key="1">
    <citation type="submission" date="2024-09" db="EMBL/GenBank/DDBJ databases">
        <authorList>
            <person name="Sun Q."/>
            <person name="Mori K."/>
        </authorList>
    </citation>
    <scope>NUCLEOTIDE SEQUENCE [LARGE SCALE GENOMIC DNA]</scope>
    <source>
        <strain evidence="4 5">JCM 3143</strain>
    </source>
</reference>
<dbReference type="InterPro" id="IPR000209">
    <property type="entry name" value="Peptidase_S8/S53_dom"/>
</dbReference>
<dbReference type="Pfam" id="PF00082">
    <property type="entry name" value="Peptidase_S8"/>
    <property type="match status" value="1"/>
</dbReference>
<comment type="caution">
    <text evidence="4">The sequence shown here is derived from an EMBL/GenBank/DDBJ whole genome shotgun (WGS) entry which is preliminary data.</text>
</comment>
<evidence type="ECO:0000256" key="1">
    <source>
        <dbReference type="PROSITE-ProRule" id="PRU01240"/>
    </source>
</evidence>
<comment type="similarity">
    <text evidence="1">Belongs to the peptidase S8 family.</text>
</comment>